<evidence type="ECO:0008006" key="3">
    <source>
        <dbReference type="Google" id="ProtNLM"/>
    </source>
</evidence>
<evidence type="ECO:0000313" key="2">
    <source>
        <dbReference type="Proteomes" id="UP000000739"/>
    </source>
</evidence>
<dbReference type="AlphaFoldDB" id="B8FK72"/>
<sequence length="242" mass="28291">MSLYKNLKPAHLTVLDKKEIIDYALGRLSPSPCSFADLGGIWDVDGEYTFHAFENHDVEKAFLVDTDFTDKALAKAEKRPALQIIQDNFGRPEVVEKIGPVDAVFMFDVLLHQVSPDWDRILEMYSRICSCFVIFNQQWTRGDHTVRLLDLGEKEYFANVPHDPEHPNYKGLFDRLDDMHPQHRRRIRDIHNIWQWGISDKDLIAKMEAMGFGLQYYKNCGQFQKLEHFYNHAFVFSKRPAV</sequence>
<gene>
    <name evidence="1" type="ordered locus">Dalk_1044</name>
</gene>
<dbReference type="Proteomes" id="UP000000739">
    <property type="component" value="Chromosome"/>
</dbReference>
<dbReference type="RefSeq" id="WP_012610185.1">
    <property type="nucleotide sequence ID" value="NC_011768.1"/>
</dbReference>
<dbReference type="InterPro" id="IPR029063">
    <property type="entry name" value="SAM-dependent_MTases_sf"/>
</dbReference>
<protein>
    <recommendedName>
        <fullName evidence="3">Methyltransferase domain-containing protein</fullName>
    </recommendedName>
</protein>
<evidence type="ECO:0000313" key="1">
    <source>
        <dbReference type="EMBL" id="ACL02747.1"/>
    </source>
</evidence>
<dbReference type="EMBL" id="CP001322">
    <property type="protein sequence ID" value="ACL02747.1"/>
    <property type="molecule type" value="Genomic_DNA"/>
</dbReference>
<accession>B8FK72</accession>
<dbReference type="eggNOG" id="ENOG502ZN16">
    <property type="taxonomic scope" value="Bacteria"/>
</dbReference>
<name>B8FK72_DESAL</name>
<dbReference type="KEGG" id="dal:Dalk_1044"/>
<dbReference type="HOGENOM" id="CLU_107396_0_0_7"/>
<reference evidence="1 2" key="1">
    <citation type="journal article" date="2012" name="Environ. Microbiol.">
        <title>The genome sequence of Desulfatibacillum alkenivorans AK-01: a blueprint for anaerobic alkane oxidation.</title>
        <authorList>
            <person name="Callaghan A.V."/>
            <person name="Morris B.E."/>
            <person name="Pereira I.A."/>
            <person name="McInerney M.J."/>
            <person name="Austin R.N."/>
            <person name="Groves J.T."/>
            <person name="Kukor J.J."/>
            <person name="Suflita J.M."/>
            <person name="Young L.Y."/>
            <person name="Zylstra G.J."/>
            <person name="Wawrik B."/>
        </authorList>
    </citation>
    <scope>NUCLEOTIDE SEQUENCE [LARGE SCALE GENOMIC DNA]</scope>
    <source>
        <strain evidence="1 2">AK-01</strain>
    </source>
</reference>
<proteinExistence type="predicted"/>
<organism evidence="1 2">
    <name type="scientific">Desulfatibacillum aliphaticivorans</name>
    <dbReference type="NCBI Taxonomy" id="218208"/>
    <lineage>
        <taxon>Bacteria</taxon>
        <taxon>Pseudomonadati</taxon>
        <taxon>Thermodesulfobacteriota</taxon>
        <taxon>Desulfobacteria</taxon>
        <taxon>Desulfobacterales</taxon>
        <taxon>Desulfatibacillaceae</taxon>
        <taxon>Desulfatibacillum</taxon>
    </lineage>
</organism>
<keyword evidence="2" id="KW-1185">Reference proteome</keyword>
<dbReference type="SUPFAM" id="SSF53335">
    <property type="entry name" value="S-adenosyl-L-methionine-dependent methyltransferases"/>
    <property type="match status" value="1"/>
</dbReference>